<gene>
    <name evidence="1" type="ORF">NP777_31835</name>
</gene>
<name>A0ABT1V5V1_9ACTN</name>
<dbReference type="EMBL" id="JANIAA010000028">
    <property type="protein sequence ID" value="MCQ8192767.1"/>
    <property type="molecule type" value="Genomic_DNA"/>
</dbReference>
<proteinExistence type="predicted"/>
<sequence length="123" mass="14148">MLSQFFVKCEALERWGGRAFWLLQDELLEYIEESTNFSREKFHGAEGPGTFIVYTMEDAGEEYRLKHLETITGPTRPNPEDSSQAFMTDMVGAGYVPSLDALEEMLLIRPRAKAATNFRDFVW</sequence>
<dbReference type="RefSeq" id="WP_256653625.1">
    <property type="nucleotide sequence ID" value="NZ_JANIAA010000028.1"/>
</dbReference>
<reference evidence="1 2" key="1">
    <citation type="submission" date="2022-07" db="EMBL/GenBank/DDBJ databases">
        <authorList>
            <person name="Phongsopitanun W."/>
            <person name="Tanasupawat S."/>
        </authorList>
    </citation>
    <scope>NUCLEOTIDE SEQUENCE [LARGE SCALE GENOMIC DNA]</scope>
    <source>
        <strain evidence="1 2">RCU-064</strain>
    </source>
</reference>
<evidence type="ECO:0000313" key="1">
    <source>
        <dbReference type="EMBL" id="MCQ8192767.1"/>
    </source>
</evidence>
<comment type="caution">
    <text evidence="1">The sequence shown here is derived from an EMBL/GenBank/DDBJ whole genome shotgun (WGS) entry which is preliminary data.</text>
</comment>
<protein>
    <submittedName>
        <fullName evidence="1">Uncharacterized protein</fullName>
    </submittedName>
</protein>
<evidence type="ECO:0000313" key="2">
    <source>
        <dbReference type="Proteomes" id="UP001204746"/>
    </source>
</evidence>
<dbReference type="Proteomes" id="UP001204746">
    <property type="component" value="Unassembled WGS sequence"/>
</dbReference>
<accession>A0ABT1V5V1</accession>
<organism evidence="1 2">
    <name type="scientific">Streptomyces rugosispiralis</name>
    <dbReference type="NCBI Taxonomy" id="2967341"/>
    <lineage>
        <taxon>Bacteria</taxon>
        <taxon>Bacillati</taxon>
        <taxon>Actinomycetota</taxon>
        <taxon>Actinomycetes</taxon>
        <taxon>Kitasatosporales</taxon>
        <taxon>Streptomycetaceae</taxon>
        <taxon>Streptomyces</taxon>
    </lineage>
</organism>
<keyword evidence="2" id="KW-1185">Reference proteome</keyword>